<dbReference type="EMBL" id="FNUJ01000018">
    <property type="protein sequence ID" value="SEF38144.1"/>
    <property type="molecule type" value="Genomic_DNA"/>
</dbReference>
<sequence>MHPHRPPNVQHVHLTSTDITRHRHVTPGPALVTAELIP</sequence>
<evidence type="ECO:0000313" key="3">
    <source>
        <dbReference type="Proteomes" id="UP000198878"/>
    </source>
</evidence>
<proteinExistence type="predicted"/>
<reference evidence="3" key="1">
    <citation type="submission" date="2016-10" db="EMBL/GenBank/DDBJ databases">
        <authorList>
            <person name="Varghese N."/>
            <person name="Submissions S."/>
        </authorList>
    </citation>
    <scope>NUCLEOTIDE SEQUENCE [LARGE SCALE GENOMIC DNA]</scope>
    <source>
        <strain evidence="3">DSM 44654</strain>
    </source>
</reference>
<dbReference type="AlphaFoldDB" id="A0A1H5RJ81"/>
<evidence type="ECO:0000256" key="1">
    <source>
        <dbReference type="SAM" id="MobiDB-lite"/>
    </source>
</evidence>
<organism evidence="2 3">
    <name type="scientific">Amycolatopsis pretoriensis</name>
    <dbReference type="NCBI Taxonomy" id="218821"/>
    <lineage>
        <taxon>Bacteria</taxon>
        <taxon>Bacillati</taxon>
        <taxon>Actinomycetota</taxon>
        <taxon>Actinomycetes</taxon>
        <taxon>Pseudonocardiales</taxon>
        <taxon>Pseudonocardiaceae</taxon>
        <taxon>Amycolatopsis</taxon>
    </lineage>
</organism>
<dbReference type="Proteomes" id="UP000198878">
    <property type="component" value="Unassembled WGS sequence"/>
</dbReference>
<evidence type="ECO:0000313" key="2">
    <source>
        <dbReference type="EMBL" id="SEF38144.1"/>
    </source>
</evidence>
<gene>
    <name evidence="2" type="ORF">SAMN05421837_11895</name>
</gene>
<keyword evidence="3" id="KW-1185">Reference proteome</keyword>
<dbReference type="STRING" id="218821.SAMN05421837_11895"/>
<name>A0A1H5RJ81_9PSEU</name>
<accession>A0A1H5RJ81</accession>
<protein>
    <submittedName>
        <fullName evidence="2">Uncharacterized protein</fullName>
    </submittedName>
</protein>
<feature type="region of interest" description="Disordered" evidence="1">
    <location>
        <begin position="1"/>
        <end position="21"/>
    </location>
</feature>